<sequence>MIMESKMKNDRVQETITNTLKLIQNDKKLDESKIQDTINAIIQISNATEYIERIKNDIYLALTTQVIGLVEIPIIIKLIIDGINFIKNIDKIDIIILATKETLKYVIYAIMYYIMLEDGHISQLEHVILDGYNNMWNLVTYNLDEITIIEKKIEKEIENIETKCFNCDIMHKICL</sequence>
<dbReference type="Proteomes" id="UP000240325">
    <property type="component" value="Segment"/>
</dbReference>
<keyword evidence="2" id="KW-1185">Reference proteome</keyword>
<name>A0A2H4UV93_9VIRU</name>
<protein>
    <submittedName>
        <fullName evidence="1">Uncharacterized protein</fullName>
    </submittedName>
</protein>
<dbReference type="EMBL" id="MF782455">
    <property type="protein sequence ID" value="ATZ80755.1"/>
    <property type="molecule type" value="Genomic_DNA"/>
</dbReference>
<evidence type="ECO:0000313" key="2">
    <source>
        <dbReference type="Proteomes" id="UP000240325"/>
    </source>
</evidence>
<organism evidence="1">
    <name type="scientific">Bodo saltans virus</name>
    <dbReference type="NCBI Taxonomy" id="2024608"/>
    <lineage>
        <taxon>Viruses</taxon>
        <taxon>Varidnaviria</taxon>
        <taxon>Bamfordvirae</taxon>
        <taxon>Nucleocytoviricota</taxon>
        <taxon>Megaviricetes</taxon>
        <taxon>Imitervirales</taxon>
        <taxon>Mimiviridae</taxon>
        <taxon>Klosneuvirinae</taxon>
        <taxon>Theiavirus</taxon>
        <taxon>Theiavirus salishense</taxon>
    </lineage>
</organism>
<accession>A0A2H4UV93</accession>
<proteinExistence type="predicted"/>
<gene>
    <name evidence="1" type="ORF">BMW23_0709</name>
</gene>
<reference evidence="1" key="1">
    <citation type="journal article" date="2017" name="Elife">
        <title>The kinetoplastid-infecting Bodo saltans virus (BsV), a window into the most abundant giant viruses in the sea.</title>
        <authorList>
            <person name="Deeg C.M."/>
            <person name="Chow C.-E.T."/>
            <person name="Suttle C.A."/>
        </authorList>
    </citation>
    <scope>NUCLEOTIDE SEQUENCE</scope>
    <source>
        <strain evidence="1">NG1</strain>
    </source>
</reference>
<evidence type="ECO:0000313" key="1">
    <source>
        <dbReference type="EMBL" id="ATZ80755.1"/>
    </source>
</evidence>